<reference evidence="1" key="2">
    <citation type="journal article" date="2015" name="Fish Shellfish Immunol.">
        <title>Early steps in the European eel (Anguilla anguilla)-Vibrio vulnificus interaction in the gills: Role of the RtxA13 toxin.</title>
        <authorList>
            <person name="Callol A."/>
            <person name="Pajuelo D."/>
            <person name="Ebbesson L."/>
            <person name="Teles M."/>
            <person name="MacKenzie S."/>
            <person name="Amaro C."/>
        </authorList>
    </citation>
    <scope>NUCLEOTIDE SEQUENCE</scope>
</reference>
<dbReference type="AlphaFoldDB" id="A0A0E9QZ91"/>
<dbReference type="EMBL" id="GBXM01086780">
    <property type="protein sequence ID" value="JAH21797.1"/>
    <property type="molecule type" value="Transcribed_RNA"/>
</dbReference>
<protein>
    <submittedName>
        <fullName evidence="1">Uncharacterized protein</fullName>
    </submittedName>
</protein>
<evidence type="ECO:0000313" key="1">
    <source>
        <dbReference type="EMBL" id="JAH21797.1"/>
    </source>
</evidence>
<sequence>MSILFSININNHLSSRKGDFRVKVIVDIINMEPFQNELIECLFTTVVISER</sequence>
<accession>A0A0E9QZ91</accession>
<reference evidence="1" key="1">
    <citation type="submission" date="2014-11" db="EMBL/GenBank/DDBJ databases">
        <authorList>
            <person name="Amaro Gonzalez C."/>
        </authorList>
    </citation>
    <scope>NUCLEOTIDE SEQUENCE</scope>
</reference>
<organism evidence="1">
    <name type="scientific">Anguilla anguilla</name>
    <name type="common">European freshwater eel</name>
    <name type="synonym">Muraena anguilla</name>
    <dbReference type="NCBI Taxonomy" id="7936"/>
    <lineage>
        <taxon>Eukaryota</taxon>
        <taxon>Metazoa</taxon>
        <taxon>Chordata</taxon>
        <taxon>Craniata</taxon>
        <taxon>Vertebrata</taxon>
        <taxon>Euteleostomi</taxon>
        <taxon>Actinopterygii</taxon>
        <taxon>Neopterygii</taxon>
        <taxon>Teleostei</taxon>
        <taxon>Anguilliformes</taxon>
        <taxon>Anguillidae</taxon>
        <taxon>Anguilla</taxon>
    </lineage>
</organism>
<name>A0A0E9QZ91_ANGAN</name>
<proteinExistence type="predicted"/>